<name>A0A8J3FXP6_9PSEU</name>
<sequence>MFRDTSGQRDTSRGPKAPSCGGMAGESGADPARPPSRVRAATAPFARMRSQAEPIDRSRSAWQWSEPPPRSVGCPSIVARFQGRSDTFWRTFRMRSQASPPWSRTGSTPIDVMRGRPRSRPSDMGP</sequence>
<feature type="compositionally biased region" description="Basic and acidic residues" evidence="1">
    <location>
        <begin position="1"/>
        <end position="13"/>
    </location>
</feature>
<feature type="region of interest" description="Disordered" evidence="1">
    <location>
        <begin position="1"/>
        <end position="76"/>
    </location>
</feature>
<evidence type="ECO:0000256" key="1">
    <source>
        <dbReference type="SAM" id="MobiDB-lite"/>
    </source>
</evidence>
<comment type="caution">
    <text evidence="2">The sequence shown here is derived from an EMBL/GenBank/DDBJ whole genome shotgun (WGS) entry which is preliminary data.</text>
</comment>
<reference evidence="2" key="1">
    <citation type="journal article" date="2014" name="Int. J. Syst. Evol. Microbiol.">
        <title>Complete genome sequence of Corynebacterium casei LMG S-19264T (=DSM 44701T), isolated from a smear-ripened cheese.</title>
        <authorList>
            <consortium name="US DOE Joint Genome Institute (JGI-PGF)"/>
            <person name="Walter F."/>
            <person name="Albersmeier A."/>
            <person name="Kalinowski J."/>
            <person name="Ruckert C."/>
        </authorList>
    </citation>
    <scope>NUCLEOTIDE SEQUENCE</scope>
    <source>
        <strain evidence="2">CGMCC 4.5737</strain>
    </source>
</reference>
<accession>A0A8J3FXP6</accession>
<keyword evidence="3" id="KW-1185">Reference proteome</keyword>
<evidence type="ECO:0000313" key="3">
    <source>
        <dbReference type="Proteomes" id="UP000637578"/>
    </source>
</evidence>
<protein>
    <submittedName>
        <fullName evidence="2">Uncharacterized protein</fullName>
    </submittedName>
</protein>
<reference evidence="2" key="2">
    <citation type="submission" date="2020-09" db="EMBL/GenBank/DDBJ databases">
        <authorList>
            <person name="Sun Q."/>
            <person name="Zhou Y."/>
        </authorList>
    </citation>
    <scope>NUCLEOTIDE SEQUENCE</scope>
    <source>
        <strain evidence="2">CGMCC 4.5737</strain>
    </source>
</reference>
<organism evidence="2 3">
    <name type="scientific">Longimycelium tulufanense</name>
    <dbReference type="NCBI Taxonomy" id="907463"/>
    <lineage>
        <taxon>Bacteria</taxon>
        <taxon>Bacillati</taxon>
        <taxon>Actinomycetota</taxon>
        <taxon>Actinomycetes</taxon>
        <taxon>Pseudonocardiales</taxon>
        <taxon>Pseudonocardiaceae</taxon>
        <taxon>Longimycelium</taxon>
    </lineage>
</organism>
<evidence type="ECO:0000313" key="2">
    <source>
        <dbReference type="EMBL" id="GGM69943.1"/>
    </source>
</evidence>
<feature type="region of interest" description="Disordered" evidence="1">
    <location>
        <begin position="95"/>
        <end position="126"/>
    </location>
</feature>
<dbReference type="AlphaFoldDB" id="A0A8J3FXP6"/>
<dbReference type="Proteomes" id="UP000637578">
    <property type="component" value="Unassembled WGS sequence"/>
</dbReference>
<proteinExistence type="predicted"/>
<dbReference type="EMBL" id="BMMK01000024">
    <property type="protein sequence ID" value="GGM69943.1"/>
    <property type="molecule type" value="Genomic_DNA"/>
</dbReference>
<gene>
    <name evidence="2" type="ORF">GCM10012275_45560</name>
</gene>
<feature type="compositionally biased region" description="Polar residues" evidence="1">
    <location>
        <begin position="95"/>
        <end position="108"/>
    </location>
</feature>